<keyword evidence="6 8" id="KW-1133">Transmembrane helix</keyword>
<name>A0A2V1K6P4_9ACTO</name>
<evidence type="ECO:0000256" key="1">
    <source>
        <dbReference type="ARBA" id="ARBA00004651"/>
    </source>
</evidence>
<dbReference type="NCBIfam" id="TIGR00771">
    <property type="entry name" value="DcuC"/>
    <property type="match status" value="1"/>
</dbReference>
<dbReference type="GO" id="GO:0015556">
    <property type="term" value="F:C4-dicarboxylate transmembrane transporter activity"/>
    <property type="evidence" value="ECO:0007669"/>
    <property type="project" value="InterPro"/>
</dbReference>
<dbReference type="PANTHER" id="PTHR42002">
    <property type="entry name" value="ANAEROBIC C4-DICARBOXYLATE TRANSPORTER DCUC-RELATED"/>
    <property type="match status" value="1"/>
</dbReference>
<dbReference type="NCBIfam" id="NF037994">
    <property type="entry name" value="DcuC_1"/>
    <property type="match status" value="2"/>
</dbReference>
<evidence type="ECO:0000256" key="8">
    <source>
        <dbReference type="SAM" id="Phobius"/>
    </source>
</evidence>
<evidence type="ECO:0000256" key="5">
    <source>
        <dbReference type="ARBA" id="ARBA00022692"/>
    </source>
</evidence>
<evidence type="ECO:0000256" key="4">
    <source>
        <dbReference type="ARBA" id="ARBA00022475"/>
    </source>
</evidence>
<feature type="transmembrane region" description="Helical" evidence="8">
    <location>
        <begin position="361"/>
        <end position="384"/>
    </location>
</feature>
<dbReference type="InterPro" id="IPR004669">
    <property type="entry name" value="C4_dicarb_anaerob_car"/>
</dbReference>
<reference evidence="10" key="1">
    <citation type="submission" date="2018-05" db="EMBL/GenBank/DDBJ databases">
        <authorList>
            <person name="Li Y."/>
        </authorList>
    </citation>
    <scope>NUCLEOTIDE SEQUENCE [LARGE SCALE GENOMIC DNA]</scope>
    <source>
        <strain evidence="10">sk1b4</strain>
    </source>
</reference>
<keyword evidence="3" id="KW-0813">Transport</keyword>
<evidence type="ECO:0000313" key="10">
    <source>
        <dbReference type="Proteomes" id="UP000245283"/>
    </source>
</evidence>
<keyword evidence="4" id="KW-1003">Cell membrane</keyword>
<sequence length="502" mass="52691">MLSIIIGLVMIVITAYLVIKRYYPQAVLLISGLVMIFLSIPIQSSQILDEETTTGSAWLDVFDLIRITMSDTFSGLGLTIMAVGGFALYMEKIGASNALVQLAAKPLSKVKRPYLILGLTYILGQALCIVIPSAAGLAMLLMVTVYPLLISIGISRLSAAGVIATASCLDIGPSSANSNLAADLSDMSVQVFFVSYQGPVVLLTVVVIALMHMAVQYWFDKRQGTMPGTEIQVPVGSSNAIVKAALAEEERRRELVAQGKEVPPASSIDVHSLLESGDGAAQTQTEDIPDAPKWYALMPLLPLILVIVFSEFVVSSITLDVITAMIICTLFALICETIRIGSLSEGLGTLKIFFEGMGRQLANVVSLVIAGQIFAEGLIQIGFIDTVIETAQGANFGLAGMAIVLSLVILGAAIVTGSGNAAWLAFGPLSPQVAASVGQPTVNLALPMELSSGVGRSMSPIAGVVIVVAGMAGVNPIDVVKRTIPVMAVGWITMMAGVFIFG</sequence>
<dbReference type="Proteomes" id="UP000245283">
    <property type="component" value="Unassembled WGS sequence"/>
</dbReference>
<dbReference type="InterPro" id="IPR018385">
    <property type="entry name" value="C4_dicarb_anaerob_car-like"/>
</dbReference>
<accession>A0A2V1K6P4</accession>
<evidence type="ECO:0000256" key="7">
    <source>
        <dbReference type="ARBA" id="ARBA00023136"/>
    </source>
</evidence>
<evidence type="ECO:0000256" key="3">
    <source>
        <dbReference type="ARBA" id="ARBA00022448"/>
    </source>
</evidence>
<dbReference type="AlphaFoldDB" id="A0A2V1K6P4"/>
<feature type="transmembrane region" description="Helical" evidence="8">
    <location>
        <begin position="294"/>
        <end position="314"/>
    </location>
</feature>
<dbReference type="RefSeq" id="WP_109093770.1">
    <property type="nucleotide sequence ID" value="NZ_QETB01000004.1"/>
</dbReference>
<gene>
    <name evidence="9" type="ORF">DD236_07485</name>
</gene>
<dbReference type="GO" id="GO:0005886">
    <property type="term" value="C:plasma membrane"/>
    <property type="evidence" value="ECO:0007669"/>
    <property type="project" value="UniProtKB-SubCell"/>
</dbReference>
<organism evidence="9 10">
    <name type="scientific">Ancrocorticia populi</name>
    <dbReference type="NCBI Taxonomy" id="2175228"/>
    <lineage>
        <taxon>Bacteria</taxon>
        <taxon>Bacillati</taxon>
        <taxon>Actinomycetota</taxon>
        <taxon>Actinomycetes</taxon>
        <taxon>Actinomycetales</taxon>
        <taxon>Actinomycetaceae</taxon>
        <taxon>Ancrocorticia</taxon>
    </lineage>
</organism>
<dbReference type="PANTHER" id="PTHR42002:SF2">
    <property type="entry name" value="ANAEROBIC C4-DICARBOXYLATE TRANSPORTER DCUC-RELATED"/>
    <property type="match status" value="1"/>
</dbReference>
<feature type="transmembrane region" description="Helical" evidence="8">
    <location>
        <begin position="321"/>
        <end position="341"/>
    </location>
</feature>
<feature type="transmembrane region" description="Helical" evidence="8">
    <location>
        <begin position="396"/>
        <end position="415"/>
    </location>
</feature>
<feature type="transmembrane region" description="Helical" evidence="8">
    <location>
        <begin position="64"/>
        <end position="89"/>
    </location>
</feature>
<feature type="transmembrane region" description="Helical" evidence="8">
    <location>
        <begin position="114"/>
        <end position="142"/>
    </location>
</feature>
<evidence type="ECO:0000256" key="2">
    <source>
        <dbReference type="ARBA" id="ARBA00005275"/>
    </source>
</evidence>
<dbReference type="OrthoDB" id="1674075at2"/>
<keyword evidence="7 8" id="KW-0472">Membrane</keyword>
<keyword evidence="5 8" id="KW-0812">Transmembrane</keyword>
<comment type="caution">
    <text evidence="9">The sequence shown here is derived from an EMBL/GenBank/DDBJ whole genome shotgun (WGS) entry which is preliminary data.</text>
</comment>
<comment type="similarity">
    <text evidence="2">Belongs to the DcuC/DcuD transporter (TC 2.A.61) family.</text>
</comment>
<evidence type="ECO:0000313" key="9">
    <source>
        <dbReference type="EMBL" id="PWF25942.1"/>
    </source>
</evidence>
<feature type="transmembrane region" description="Helical" evidence="8">
    <location>
        <begin position="26"/>
        <end position="44"/>
    </location>
</feature>
<comment type="subcellular location">
    <subcellularLocation>
        <location evidence="1">Cell membrane</location>
        <topology evidence="1">Multi-pass membrane protein</topology>
    </subcellularLocation>
</comment>
<dbReference type="Pfam" id="PF03606">
    <property type="entry name" value="DcuC"/>
    <property type="match status" value="2"/>
</dbReference>
<proteinExistence type="inferred from homology"/>
<dbReference type="EMBL" id="QETB01000004">
    <property type="protein sequence ID" value="PWF25942.1"/>
    <property type="molecule type" value="Genomic_DNA"/>
</dbReference>
<feature type="transmembrane region" description="Helical" evidence="8">
    <location>
        <begin position="458"/>
        <end position="477"/>
    </location>
</feature>
<keyword evidence="10" id="KW-1185">Reference proteome</keyword>
<protein>
    <submittedName>
        <fullName evidence="9">C4-dicarboxylate ABC transporter</fullName>
    </submittedName>
</protein>
<feature type="transmembrane region" description="Helical" evidence="8">
    <location>
        <begin position="193"/>
        <end position="219"/>
    </location>
</feature>
<evidence type="ECO:0000256" key="6">
    <source>
        <dbReference type="ARBA" id="ARBA00022989"/>
    </source>
</evidence>
<feature type="transmembrane region" description="Helical" evidence="8">
    <location>
        <begin position="483"/>
        <end position="501"/>
    </location>
</feature>